<evidence type="ECO:0000313" key="1">
    <source>
        <dbReference type="EMBL" id="PNR27321.1"/>
    </source>
</evidence>
<dbReference type="EMBL" id="ABEU02000025">
    <property type="protein sequence ID" value="PNR27321.1"/>
    <property type="molecule type" value="Genomic_DNA"/>
</dbReference>
<accession>A0A2K1IDG6</accession>
<dbReference type="InParanoid" id="A0A2K1IDG6"/>
<name>A0A2K1IDG6_PHYPA</name>
<evidence type="ECO:0000313" key="3">
    <source>
        <dbReference type="Proteomes" id="UP000006727"/>
    </source>
</evidence>
<evidence type="ECO:0000313" key="2">
    <source>
        <dbReference type="EnsemblPlants" id="Pp3c25_2000V3.1"/>
    </source>
</evidence>
<dbReference type="AlphaFoldDB" id="A0A2K1IDG6"/>
<dbReference type="EnsemblPlants" id="Pp3c25_2000V3.1">
    <property type="protein sequence ID" value="Pp3c25_2000V3.1"/>
    <property type="gene ID" value="Pp3c25_2000"/>
</dbReference>
<organism evidence="1">
    <name type="scientific">Physcomitrium patens</name>
    <name type="common">Spreading-leaved earth moss</name>
    <name type="synonym">Physcomitrella patens</name>
    <dbReference type="NCBI Taxonomy" id="3218"/>
    <lineage>
        <taxon>Eukaryota</taxon>
        <taxon>Viridiplantae</taxon>
        <taxon>Streptophyta</taxon>
        <taxon>Embryophyta</taxon>
        <taxon>Bryophyta</taxon>
        <taxon>Bryophytina</taxon>
        <taxon>Bryopsida</taxon>
        <taxon>Funariidae</taxon>
        <taxon>Funariales</taxon>
        <taxon>Funariaceae</taxon>
        <taxon>Physcomitrium</taxon>
    </lineage>
</organism>
<sequence length="145" mass="15977">MLEISAVVDFATFAPLDDSDFWSWKVLLFLRSLPKRRHLYSEAKEWGFSSGKITGVEGSAETTSHCKSKAKNKIRKDLNHKNDQTLLHSNILSSSLEVVRRLCSILRSGVLLALAIPEKANMCKPSVDPERGSSANAVLHPGCGL</sequence>
<reference evidence="2" key="3">
    <citation type="submission" date="2020-12" db="UniProtKB">
        <authorList>
            <consortium name="EnsemblPlants"/>
        </authorList>
    </citation>
    <scope>IDENTIFICATION</scope>
</reference>
<dbReference type="Proteomes" id="UP000006727">
    <property type="component" value="Chromosome 25"/>
</dbReference>
<gene>
    <name evidence="1" type="ORF">PHYPA_029473</name>
</gene>
<reference evidence="1 3" key="2">
    <citation type="journal article" date="2018" name="Plant J.">
        <title>The Physcomitrella patens chromosome-scale assembly reveals moss genome structure and evolution.</title>
        <authorList>
            <person name="Lang D."/>
            <person name="Ullrich K.K."/>
            <person name="Murat F."/>
            <person name="Fuchs J."/>
            <person name="Jenkins J."/>
            <person name="Haas F.B."/>
            <person name="Piednoel M."/>
            <person name="Gundlach H."/>
            <person name="Van Bel M."/>
            <person name="Meyberg R."/>
            <person name="Vives C."/>
            <person name="Morata J."/>
            <person name="Symeonidi A."/>
            <person name="Hiss M."/>
            <person name="Muchero W."/>
            <person name="Kamisugi Y."/>
            <person name="Saleh O."/>
            <person name="Blanc G."/>
            <person name="Decker E.L."/>
            <person name="van Gessel N."/>
            <person name="Grimwood J."/>
            <person name="Hayes R.D."/>
            <person name="Graham S.W."/>
            <person name="Gunter L.E."/>
            <person name="McDaniel S.F."/>
            <person name="Hoernstein S.N.W."/>
            <person name="Larsson A."/>
            <person name="Li F.W."/>
            <person name="Perroud P.F."/>
            <person name="Phillips J."/>
            <person name="Ranjan P."/>
            <person name="Rokshar D.S."/>
            <person name="Rothfels C.J."/>
            <person name="Schneider L."/>
            <person name="Shu S."/>
            <person name="Stevenson D.W."/>
            <person name="Thummler F."/>
            <person name="Tillich M."/>
            <person name="Villarreal Aguilar J.C."/>
            <person name="Widiez T."/>
            <person name="Wong G.K."/>
            <person name="Wymore A."/>
            <person name="Zhang Y."/>
            <person name="Zimmer A.D."/>
            <person name="Quatrano R.S."/>
            <person name="Mayer K.F.X."/>
            <person name="Goodstein D."/>
            <person name="Casacuberta J.M."/>
            <person name="Vandepoele K."/>
            <person name="Reski R."/>
            <person name="Cuming A.C."/>
            <person name="Tuskan G.A."/>
            <person name="Maumus F."/>
            <person name="Salse J."/>
            <person name="Schmutz J."/>
            <person name="Rensing S.A."/>
        </authorList>
    </citation>
    <scope>NUCLEOTIDE SEQUENCE [LARGE SCALE GENOMIC DNA]</scope>
    <source>
        <strain evidence="2 3">cv. Gransden 2004</strain>
    </source>
</reference>
<dbReference type="Gramene" id="Pp3c25_2000V3.1">
    <property type="protein sequence ID" value="Pp3c25_2000V3.1"/>
    <property type="gene ID" value="Pp3c25_2000"/>
</dbReference>
<keyword evidence="3" id="KW-1185">Reference proteome</keyword>
<reference evidence="1 3" key="1">
    <citation type="journal article" date="2008" name="Science">
        <title>The Physcomitrella genome reveals evolutionary insights into the conquest of land by plants.</title>
        <authorList>
            <person name="Rensing S."/>
            <person name="Lang D."/>
            <person name="Zimmer A."/>
            <person name="Terry A."/>
            <person name="Salamov A."/>
            <person name="Shapiro H."/>
            <person name="Nishiyama T."/>
            <person name="Perroud P.-F."/>
            <person name="Lindquist E."/>
            <person name="Kamisugi Y."/>
            <person name="Tanahashi T."/>
            <person name="Sakakibara K."/>
            <person name="Fujita T."/>
            <person name="Oishi K."/>
            <person name="Shin-I T."/>
            <person name="Kuroki Y."/>
            <person name="Toyoda A."/>
            <person name="Suzuki Y."/>
            <person name="Hashimoto A."/>
            <person name="Yamaguchi K."/>
            <person name="Sugano A."/>
            <person name="Kohara Y."/>
            <person name="Fujiyama A."/>
            <person name="Anterola A."/>
            <person name="Aoki S."/>
            <person name="Ashton N."/>
            <person name="Barbazuk W.B."/>
            <person name="Barker E."/>
            <person name="Bennetzen J."/>
            <person name="Bezanilla M."/>
            <person name="Blankenship R."/>
            <person name="Cho S.H."/>
            <person name="Dutcher S."/>
            <person name="Estelle M."/>
            <person name="Fawcett J.A."/>
            <person name="Gundlach H."/>
            <person name="Hanada K."/>
            <person name="Heyl A."/>
            <person name="Hicks K.A."/>
            <person name="Hugh J."/>
            <person name="Lohr M."/>
            <person name="Mayer K."/>
            <person name="Melkozernov A."/>
            <person name="Murata T."/>
            <person name="Nelson D."/>
            <person name="Pils B."/>
            <person name="Prigge M."/>
            <person name="Reiss B."/>
            <person name="Renner T."/>
            <person name="Rombauts S."/>
            <person name="Rushton P."/>
            <person name="Sanderfoot A."/>
            <person name="Schween G."/>
            <person name="Shiu S.-H."/>
            <person name="Stueber K."/>
            <person name="Theodoulou F.L."/>
            <person name="Tu H."/>
            <person name="Van de Peer Y."/>
            <person name="Verrier P.J."/>
            <person name="Waters E."/>
            <person name="Wood A."/>
            <person name="Yang L."/>
            <person name="Cove D."/>
            <person name="Cuming A."/>
            <person name="Hasebe M."/>
            <person name="Lucas S."/>
            <person name="Mishler D.B."/>
            <person name="Reski R."/>
            <person name="Grigoriev I."/>
            <person name="Quatrano R.S."/>
            <person name="Boore J.L."/>
        </authorList>
    </citation>
    <scope>NUCLEOTIDE SEQUENCE [LARGE SCALE GENOMIC DNA]</scope>
    <source>
        <strain evidence="2 3">cv. Gransden 2004</strain>
    </source>
</reference>
<protein>
    <submittedName>
        <fullName evidence="1 2">Uncharacterized protein</fullName>
    </submittedName>
</protein>
<proteinExistence type="predicted"/>